<accession>A0A4U9V1Z9</accession>
<evidence type="ECO:0000256" key="4">
    <source>
        <dbReference type="ARBA" id="ARBA00023136"/>
    </source>
</evidence>
<evidence type="ECO:0000313" key="6">
    <source>
        <dbReference type="EMBL" id="VTR40450.1"/>
    </source>
</evidence>
<sequence length="101" mass="11086">MVYRRVYRSGYLESCVNRLAGFNAAVDEVHNQTRGISLQQEDHSPLMLRDVGLTLPDGQPLLSAATMTLQRGERVLVVGPSGCGKSTLLRAIAGDLALRFW</sequence>
<evidence type="ECO:0000256" key="3">
    <source>
        <dbReference type="ARBA" id="ARBA00022989"/>
    </source>
</evidence>
<dbReference type="GO" id="GO:0005886">
    <property type="term" value="C:plasma membrane"/>
    <property type="evidence" value="ECO:0007669"/>
    <property type="project" value="TreeGrafter"/>
</dbReference>
<dbReference type="InterPro" id="IPR050835">
    <property type="entry name" value="ABC_transporter_sub-D"/>
</dbReference>
<proteinExistence type="predicted"/>
<dbReference type="Gene3D" id="3.40.50.300">
    <property type="entry name" value="P-loop containing nucleotide triphosphate hydrolases"/>
    <property type="match status" value="1"/>
</dbReference>
<evidence type="ECO:0000256" key="2">
    <source>
        <dbReference type="ARBA" id="ARBA00022692"/>
    </source>
</evidence>
<keyword evidence="1" id="KW-0813">Transport</keyword>
<keyword evidence="3" id="KW-1133">Transmembrane helix</keyword>
<protein>
    <submittedName>
        <fullName evidence="6">Fe(3+) ions import ATP-binding protein FbpC 2</fullName>
        <ecNumber evidence="6">3.6.3.30</ecNumber>
    </submittedName>
</protein>
<gene>
    <name evidence="6" type="primary">fbpC2_2</name>
    <name evidence="6" type="ORF">NCTC12965_04501</name>
</gene>
<evidence type="ECO:0000256" key="1">
    <source>
        <dbReference type="ARBA" id="ARBA00022448"/>
    </source>
</evidence>
<feature type="domain" description="ABC transporter" evidence="5">
    <location>
        <begin position="64"/>
        <end position="96"/>
    </location>
</feature>
<dbReference type="GO" id="GO:0005524">
    <property type="term" value="F:ATP binding"/>
    <property type="evidence" value="ECO:0007669"/>
    <property type="project" value="UniProtKB-KW"/>
</dbReference>
<name>A0A4U9V1Z9_SERFO</name>
<dbReference type="GO" id="GO:0016887">
    <property type="term" value="F:ATP hydrolysis activity"/>
    <property type="evidence" value="ECO:0007669"/>
    <property type="project" value="InterPro"/>
</dbReference>
<organism evidence="6">
    <name type="scientific">Serratia fonticola</name>
    <dbReference type="NCBI Taxonomy" id="47917"/>
    <lineage>
        <taxon>Bacteria</taxon>
        <taxon>Pseudomonadati</taxon>
        <taxon>Pseudomonadota</taxon>
        <taxon>Gammaproteobacteria</taxon>
        <taxon>Enterobacterales</taxon>
        <taxon>Yersiniaceae</taxon>
        <taxon>Serratia</taxon>
    </lineage>
</organism>
<evidence type="ECO:0000259" key="5">
    <source>
        <dbReference type="Pfam" id="PF00005"/>
    </source>
</evidence>
<dbReference type="InterPro" id="IPR003439">
    <property type="entry name" value="ABC_transporter-like_ATP-bd"/>
</dbReference>
<keyword evidence="4" id="KW-0472">Membrane</keyword>
<dbReference type="EMBL" id="CABEEZ010000097">
    <property type="protein sequence ID" value="VTR40450.1"/>
    <property type="molecule type" value="Genomic_DNA"/>
</dbReference>
<reference evidence="6" key="1">
    <citation type="submission" date="2019-05" db="EMBL/GenBank/DDBJ databases">
        <authorList>
            <consortium name="Pathogen Informatics"/>
        </authorList>
    </citation>
    <scope>NUCLEOTIDE SEQUENCE [LARGE SCALE GENOMIC DNA]</scope>
    <source>
        <strain evidence="6">NCTC12965</strain>
    </source>
</reference>
<keyword evidence="6" id="KW-0067">ATP-binding</keyword>
<dbReference type="InterPro" id="IPR027417">
    <property type="entry name" value="P-loop_NTPase"/>
</dbReference>
<dbReference type="AlphaFoldDB" id="A0A4U9V1Z9"/>
<keyword evidence="6" id="KW-0378">Hydrolase</keyword>
<dbReference type="EC" id="3.6.3.30" evidence="6"/>
<keyword evidence="2" id="KW-0812">Transmembrane</keyword>
<dbReference type="PANTHER" id="PTHR11384:SF59">
    <property type="entry name" value="LYSOSOMAL COBALAMIN TRANSPORTER ABCD4"/>
    <property type="match status" value="1"/>
</dbReference>
<keyword evidence="6" id="KW-0547">Nucleotide-binding</keyword>
<dbReference type="SUPFAM" id="SSF52540">
    <property type="entry name" value="P-loop containing nucleoside triphosphate hydrolases"/>
    <property type="match status" value="1"/>
</dbReference>
<dbReference type="Pfam" id="PF00005">
    <property type="entry name" value="ABC_tran"/>
    <property type="match status" value="1"/>
</dbReference>
<dbReference type="PANTHER" id="PTHR11384">
    <property type="entry name" value="ATP-BINDING CASSETTE, SUB-FAMILY D MEMBER"/>
    <property type="match status" value="1"/>
</dbReference>